<dbReference type="Proteomes" id="UP000237632">
    <property type="component" value="Unassembled WGS sequence"/>
</dbReference>
<accession>A0AA45B9U0</accession>
<dbReference type="AlphaFoldDB" id="A0AA45B9U0"/>
<protein>
    <submittedName>
        <fullName evidence="1">Tyrosine protein kinase</fullName>
    </submittedName>
</protein>
<keyword evidence="1" id="KW-0418">Kinase</keyword>
<evidence type="ECO:0000313" key="2">
    <source>
        <dbReference type="Proteomes" id="UP000237632"/>
    </source>
</evidence>
<evidence type="ECO:0000313" key="1">
    <source>
        <dbReference type="EMBL" id="PRH38475.1"/>
    </source>
</evidence>
<gene>
    <name evidence="1" type="ORF">C6T65_31240</name>
</gene>
<keyword evidence="1" id="KW-0808">Transferase</keyword>
<name>A0AA45B9U0_BURVI</name>
<proteinExistence type="predicted"/>
<organism evidence="1 2">
    <name type="scientific">Burkholderia vietnamiensis</name>
    <dbReference type="NCBI Taxonomy" id="60552"/>
    <lineage>
        <taxon>Bacteria</taxon>
        <taxon>Pseudomonadati</taxon>
        <taxon>Pseudomonadota</taxon>
        <taxon>Betaproteobacteria</taxon>
        <taxon>Burkholderiales</taxon>
        <taxon>Burkholderiaceae</taxon>
        <taxon>Burkholderia</taxon>
        <taxon>Burkholderia cepacia complex</taxon>
    </lineage>
</organism>
<reference evidence="1 2" key="1">
    <citation type="submission" date="2018-03" db="EMBL/GenBank/DDBJ databases">
        <authorList>
            <person name="Nguyen K."/>
            <person name="Fouts D."/>
            <person name="Sutton G."/>
        </authorList>
    </citation>
    <scope>NUCLEOTIDE SEQUENCE [LARGE SCALE GENOMIC DNA]</scope>
    <source>
        <strain evidence="1 2">AU3578</strain>
    </source>
</reference>
<dbReference type="EMBL" id="PVHK01000237">
    <property type="protein sequence ID" value="PRH38475.1"/>
    <property type="molecule type" value="Genomic_DNA"/>
</dbReference>
<dbReference type="GO" id="GO:0016301">
    <property type="term" value="F:kinase activity"/>
    <property type="evidence" value="ECO:0007669"/>
    <property type="project" value="UniProtKB-KW"/>
</dbReference>
<comment type="caution">
    <text evidence="1">The sequence shown here is derived from an EMBL/GenBank/DDBJ whole genome shotgun (WGS) entry which is preliminary data.</text>
</comment>
<sequence>MCTSAPFNDGRFKTALDVASRRYDIVIVDPAPILALPDAARIGRRGTTLLLWFGVPGFTVHAGRLTIDEPNAGETAAVAAARWCGRPYRRPPGAAPRNSRR</sequence>